<dbReference type="EMBL" id="JABXBU010000003">
    <property type="protein sequence ID" value="KAF8793125.1"/>
    <property type="molecule type" value="Genomic_DNA"/>
</dbReference>
<keyword evidence="3" id="KW-1185">Reference proteome</keyword>
<comment type="caution">
    <text evidence="2">The sequence shown here is derived from an EMBL/GenBank/DDBJ whole genome shotgun (WGS) entry which is preliminary data.</text>
</comment>
<reference evidence="2" key="1">
    <citation type="journal article" date="2020" name="bioRxiv">
        <title>Chromosome-level reference genome of the European wasp spider Argiope bruennichi: a resource for studies on range expansion and evolutionary adaptation.</title>
        <authorList>
            <person name="Sheffer M.M."/>
            <person name="Hoppe A."/>
            <person name="Krehenwinkel H."/>
            <person name="Uhl G."/>
            <person name="Kuss A.W."/>
            <person name="Jensen L."/>
            <person name="Jensen C."/>
            <person name="Gillespie R.G."/>
            <person name="Hoff K.J."/>
            <person name="Prost S."/>
        </authorList>
    </citation>
    <scope>NUCLEOTIDE SEQUENCE</scope>
</reference>
<dbReference type="InterPro" id="IPR040676">
    <property type="entry name" value="DUF5641"/>
</dbReference>
<evidence type="ECO:0000259" key="1">
    <source>
        <dbReference type="Pfam" id="PF18701"/>
    </source>
</evidence>
<reference evidence="2" key="2">
    <citation type="submission" date="2020-06" db="EMBL/GenBank/DDBJ databases">
        <authorList>
            <person name="Sheffer M."/>
        </authorList>
    </citation>
    <scope>NUCLEOTIDE SEQUENCE</scope>
</reference>
<dbReference type="Proteomes" id="UP000807504">
    <property type="component" value="Unassembled WGS sequence"/>
</dbReference>
<protein>
    <recommendedName>
        <fullName evidence="1">DUF5641 domain-containing protein</fullName>
    </recommendedName>
</protein>
<sequence>MRSTMEWTRAAKKDYGRLELVHQRTVDECFEEMEHIPFRGDVDLTILSSSSVVCPQSSFTLMLLGGRREGANVPPERGVRHPIEPPFLCPNSVQALSRVFRKLRMQHSLDMLFDLPSRAKWKLPQLSIKPGQLVLLKENSKSSMEWNLARIERTYPGADGVVRVPRHQNPKEFFDEVSRLNSSTPFEEGVGQNIQRGPGYYIRRYKFKKLEFCRLPTEYQFNQGLWVSFLSCVKLLSLQDESSVFEDWGKKRSSRLHTGINNTGSAKTRYSSITMMRLLTVSLPMMDFFKEGMSHV</sequence>
<dbReference type="AlphaFoldDB" id="A0A8T0FS56"/>
<feature type="domain" description="DUF5641" evidence="1">
    <location>
        <begin position="96"/>
        <end position="166"/>
    </location>
</feature>
<name>A0A8T0FS56_ARGBR</name>
<dbReference type="Pfam" id="PF18701">
    <property type="entry name" value="DUF5641"/>
    <property type="match status" value="1"/>
</dbReference>
<accession>A0A8T0FS56</accession>
<evidence type="ECO:0000313" key="2">
    <source>
        <dbReference type="EMBL" id="KAF8793125.1"/>
    </source>
</evidence>
<evidence type="ECO:0000313" key="3">
    <source>
        <dbReference type="Proteomes" id="UP000807504"/>
    </source>
</evidence>
<organism evidence="2 3">
    <name type="scientific">Argiope bruennichi</name>
    <name type="common">Wasp spider</name>
    <name type="synonym">Aranea bruennichi</name>
    <dbReference type="NCBI Taxonomy" id="94029"/>
    <lineage>
        <taxon>Eukaryota</taxon>
        <taxon>Metazoa</taxon>
        <taxon>Ecdysozoa</taxon>
        <taxon>Arthropoda</taxon>
        <taxon>Chelicerata</taxon>
        <taxon>Arachnida</taxon>
        <taxon>Araneae</taxon>
        <taxon>Araneomorphae</taxon>
        <taxon>Entelegynae</taxon>
        <taxon>Araneoidea</taxon>
        <taxon>Araneidae</taxon>
        <taxon>Argiope</taxon>
    </lineage>
</organism>
<proteinExistence type="predicted"/>
<gene>
    <name evidence="2" type="ORF">HNY73_004648</name>
</gene>